<evidence type="ECO:0000256" key="2">
    <source>
        <dbReference type="ARBA" id="ARBA00004123"/>
    </source>
</evidence>
<keyword evidence="5" id="KW-0479">Metal-binding</keyword>
<keyword evidence="7" id="KW-0539">Nucleus</keyword>
<feature type="domain" description="DDE Tnp4" evidence="9">
    <location>
        <begin position="340"/>
        <end position="496"/>
    </location>
</feature>
<dbReference type="OrthoDB" id="2408877at2759"/>
<evidence type="ECO:0000313" key="10">
    <source>
        <dbReference type="EMBL" id="KAF7372536.1"/>
    </source>
</evidence>
<dbReference type="GO" id="GO:0004518">
    <property type="term" value="F:nuclease activity"/>
    <property type="evidence" value="ECO:0007669"/>
    <property type="project" value="UniProtKB-KW"/>
</dbReference>
<sequence length="585" mass="65386">MPRLSARQRRVSCVAKKQSARHFARPGLTPQDSELLTAMESPPNVEISINMTSDSESDSSSSSSVSSDLSSDSSTSSSDFWSDILGSDWWGSSSSSSASSTESGSLFGTNSDDSMPELHPFGYPDSDEEDDSTSDSDSTSTTSSGDDGDDEGWSELDDMEIDEGKEFPSPRRNNAARWVRQNLEEMYAHRYEMPRDTFPRGPAFLRHVLGVLKDTRADLFRQELRVSPLTFDKLVNKLADHPVFANNSTNGQMPVEDQVAIVLYRFGHSGNAAGLQKVANWAGVGKGTITVVTRRVMTAILDPGFMTEAVRMPTPAEKEKAKAWVEAHSCKAWRDGWCMVDGTLVALFDRPFWFGESYFDRKCNYSLNIQIVSLPNLRIIDFGYGYTGSTHDSTAWEGTRLAKERETLLQNGEFIWADSAYTLEEWMVAPYKKPFSLLPGNEEFNNHVSMVRIRSEHSIGFLKGRFHSLKGLRVLIKDANSHKFATYWIAACVGVHAFAMQCEEEERGESDDDAVMADPFIEEGLSSSDSEVNTTFMATGIPVHAGKAKREELKRRLFKAKERRKRHRARRQRQELGLDSDGSVE</sequence>
<proteinExistence type="inferred from homology"/>
<evidence type="ECO:0000256" key="3">
    <source>
        <dbReference type="ARBA" id="ARBA00006958"/>
    </source>
</evidence>
<feature type="compositionally biased region" description="Low complexity" evidence="8">
    <location>
        <begin position="135"/>
        <end position="145"/>
    </location>
</feature>
<dbReference type="GO" id="GO:0016787">
    <property type="term" value="F:hydrolase activity"/>
    <property type="evidence" value="ECO:0007669"/>
    <property type="project" value="UniProtKB-KW"/>
</dbReference>
<evidence type="ECO:0000256" key="1">
    <source>
        <dbReference type="ARBA" id="ARBA00001968"/>
    </source>
</evidence>
<dbReference type="GO" id="GO:0005634">
    <property type="term" value="C:nucleus"/>
    <property type="evidence" value="ECO:0007669"/>
    <property type="project" value="UniProtKB-SubCell"/>
</dbReference>
<protein>
    <submittedName>
        <fullName evidence="10">DDE Tnp4 domain-containing protein</fullName>
    </submittedName>
</protein>
<dbReference type="InterPro" id="IPR045249">
    <property type="entry name" value="HARBI1-like"/>
</dbReference>
<reference evidence="10" key="1">
    <citation type="submission" date="2020-05" db="EMBL/GenBank/DDBJ databases">
        <title>Mycena genomes resolve the evolution of fungal bioluminescence.</title>
        <authorList>
            <person name="Tsai I.J."/>
        </authorList>
    </citation>
    <scope>NUCLEOTIDE SEQUENCE</scope>
    <source>
        <strain evidence="10">CCC161011</strain>
    </source>
</reference>
<dbReference type="GO" id="GO:0046872">
    <property type="term" value="F:metal ion binding"/>
    <property type="evidence" value="ECO:0007669"/>
    <property type="project" value="UniProtKB-KW"/>
</dbReference>
<organism evidence="10 11">
    <name type="scientific">Mycena venus</name>
    <dbReference type="NCBI Taxonomy" id="2733690"/>
    <lineage>
        <taxon>Eukaryota</taxon>
        <taxon>Fungi</taxon>
        <taxon>Dikarya</taxon>
        <taxon>Basidiomycota</taxon>
        <taxon>Agaricomycotina</taxon>
        <taxon>Agaricomycetes</taxon>
        <taxon>Agaricomycetidae</taxon>
        <taxon>Agaricales</taxon>
        <taxon>Marasmiineae</taxon>
        <taxon>Mycenaceae</taxon>
        <taxon>Mycena</taxon>
    </lineage>
</organism>
<dbReference type="PANTHER" id="PTHR22930">
    <property type="match status" value="1"/>
</dbReference>
<feature type="compositionally biased region" description="Acidic residues" evidence="8">
    <location>
        <begin position="125"/>
        <end position="134"/>
    </location>
</feature>
<dbReference type="PANTHER" id="PTHR22930:SF85">
    <property type="entry name" value="GH03217P-RELATED"/>
    <property type="match status" value="1"/>
</dbReference>
<dbReference type="InterPro" id="IPR027806">
    <property type="entry name" value="HARBI1_dom"/>
</dbReference>
<evidence type="ECO:0000256" key="6">
    <source>
        <dbReference type="ARBA" id="ARBA00022801"/>
    </source>
</evidence>
<feature type="compositionally biased region" description="Basic residues" evidence="8">
    <location>
        <begin position="556"/>
        <end position="571"/>
    </location>
</feature>
<gene>
    <name evidence="10" type="ORF">MVEN_00115900</name>
</gene>
<feature type="region of interest" description="Disordered" evidence="8">
    <location>
        <begin position="556"/>
        <end position="585"/>
    </location>
</feature>
<accession>A0A8H7DIH1</accession>
<keyword evidence="6" id="KW-0378">Hydrolase</keyword>
<evidence type="ECO:0000259" key="9">
    <source>
        <dbReference type="Pfam" id="PF13359"/>
    </source>
</evidence>
<evidence type="ECO:0000256" key="8">
    <source>
        <dbReference type="SAM" id="MobiDB-lite"/>
    </source>
</evidence>
<comment type="cofactor">
    <cofactor evidence="1">
        <name>a divalent metal cation</name>
        <dbReference type="ChEBI" id="CHEBI:60240"/>
    </cofactor>
</comment>
<dbReference type="Pfam" id="PF13359">
    <property type="entry name" value="DDE_Tnp_4"/>
    <property type="match status" value="1"/>
</dbReference>
<evidence type="ECO:0000256" key="5">
    <source>
        <dbReference type="ARBA" id="ARBA00022723"/>
    </source>
</evidence>
<feature type="region of interest" description="Disordered" evidence="8">
    <location>
        <begin position="1"/>
        <end position="155"/>
    </location>
</feature>
<comment type="similarity">
    <text evidence="3">Belongs to the HARBI1 family.</text>
</comment>
<keyword evidence="4" id="KW-0540">Nuclease</keyword>
<comment type="caution">
    <text evidence="10">The sequence shown here is derived from an EMBL/GenBank/DDBJ whole genome shotgun (WGS) entry which is preliminary data.</text>
</comment>
<evidence type="ECO:0000313" key="11">
    <source>
        <dbReference type="Proteomes" id="UP000620124"/>
    </source>
</evidence>
<feature type="compositionally biased region" description="Acidic residues" evidence="8">
    <location>
        <begin position="146"/>
        <end position="155"/>
    </location>
</feature>
<feature type="compositionally biased region" description="Low complexity" evidence="8">
    <location>
        <begin position="58"/>
        <end position="105"/>
    </location>
</feature>
<evidence type="ECO:0000256" key="4">
    <source>
        <dbReference type="ARBA" id="ARBA00022722"/>
    </source>
</evidence>
<feature type="compositionally biased region" description="Basic residues" evidence="8">
    <location>
        <begin position="1"/>
        <end position="10"/>
    </location>
</feature>
<dbReference type="AlphaFoldDB" id="A0A8H7DIH1"/>
<keyword evidence="11" id="KW-1185">Reference proteome</keyword>
<comment type="subcellular location">
    <subcellularLocation>
        <location evidence="2">Nucleus</location>
    </subcellularLocation>
</comment>
<dbReference type="Proteomes" id="UP000620124">
    <property type="component" value="Unassembled WGS sequence"/>
</dbReference>
<evidence type="ECO:0000256" key="7">
    <source>
        <dbReference type="ARBA" id="ARBA00023242"/>
    </source>
</evidence>
<dbReference type="EMBL" id="JACAZI010000001">
    <property type="protein sequence ID" value="KAF7372536.1"/>
    <property type="molecule type" value="Genomic_DNA"/>
</dbReference>
<name>A0A8H7DIH1_9AGAR</name>